<dbReference type="PROSITE" id="PS50294">
    <property type="entry name" value="WD_REPEATS_REGION"/>
    <property type="match status" value="4"/>
</dbReference>
<dbReference type="GO" id="GO:0071013">
    <property type="term" value="C:catalytic step 2 spliceosome"/>
    <property type="evidence" value="ECO:0007669"/>
    <property type="project" value="TreeGrafter"/>
</dbReference>
<evidence type="ECO:0000256" key="2">
    <source>
        <dbReference type="ARBA" id="ARBA00022737"/>
    </source>
</evidence>
<accession>A0A8B6GPV2</accession>
<keyword evidence="6" id="KW-1185">Reference proteome</keyword>
<dbReference type="InterPro" id="IPR001680">
    <property type="entry name" value="WD40_rpt"/>
</dbReference>
<feature type="repeat" description="WD" evidence="4">
    <location>
        <begin position="246"/>
        <end position="287"/>
    </location>
</feature>
<reference evidence="5" key="1">
    <citation type="submission" date="2018-11" db="EMBL/GenBank/DDBJ databases">
        <authorList>
            <person name="Alioto T."/>
            <person name="Alioto T."/>
        </authorList>
    </citation>
    <scope>NUCLEOTIDE SEQUENCE</scope>
</reference>
<dbReference type="EMBL" id="UYJE01008799">
    <property type="protein sequence ID" value="VDI67382.1"/>
    <property type="molecule type" value="Genomic_DNA"/>
</dbReference>
<feature type="repeat" description="WD" evidence="4">
    <location>
        <begin position="204"/>
        <end position="245"/>
    </location>
</feature>
<feature type="repeat" description="WD" evidence="4">
    <location>
        <begin position="162"/>
        <end position="203"/>
    </location>
</feature>
<dbReference type="PRINTS" id="PR00320">
    <property type="entry name" value="GPROTEINBRPT"/>
</dbReference>
<evidence type="ECO:0000256" key="3">
    <source>
        <dbReference type="ARBA" id="ARBA00025726"/>
    </source>
</evidence>
<feature type="repeat" description="WD" evidence="4">
    <location>
        <begin position="288"/>
        <end position="329"/>
    </location>
</feature>
<dbReference type="PROSITE" id="PS00678">
    <property type="entry name" value="WD_REPEATS_1"/>
    <property type="match status" value="2"/>
</dbReference>
<dbReference type="Gene3D" id="2.130.10.10">
    <property type="entry name" value="YVTN repeat-like/Quinoprotein amine dehydrogenase"/>
    <property type="match status" value="1"/>
</dbReference>
<dbReference type="PANTHER" id="PTHR19923:SF0">
    <property type="entry name" value="PLEIOTROPIC REGULATOR 1"/>
    <property type="match status" value="1"/>
</dbReference>
<dbReference type="InterPro" id="IPR015943">
    <property type="entry name" value="WD40/YVTN_repeat-like_dom_sf"/>
</dbReference>
<dbReference type="AlphaFoldDB" id="A0A8B6GPV2"/>
<evidence type="ECO:0000256" key="4">
    <source>
        <dbReference type="PROSITE-ProRule" id="PRU00221"/>
    </source>
</evidence>
<dbReference type="PROSITE" id="PS50082">
    <property type="entry name" value="WD_REPEATS_2"/>
    <property type="match status" value="4"/>
</dbReference>
<dbReference type="GO" id="GO:0000974">
    <property type="term" value="C:Prp19 complex"/>
    <property type="evidence" value="ECO:0007669"/>
    <property type="project" value="TreeGrafter"/>
</dbReference>
<dbReference type="PANTHER" id="PTHR19923">
    <property type="entry name" value="WD40 REPEAT PROTEINPRL1/PRL2-RELATED"/>
    <property type="match status" value="1"/>
</dbReference>
<name>A0A8B6GPV2_MYTGA</name>
<sequence length="662" mass="74549">MDVEQRKFFNDFVCKVKVFDKQQCVRCFNLFDKNRAQTHFKETCLLPYPSYFHAPFASKRLNENQDTLIQGTQPYPGGPGVQLTDGTAMQTDPSYNASVEMALYEQNRQIEAQLGSSVQDIRGSDQSKALVTIGQQQALVPKKAQTMAKPVWHPPWKLYRVISGHLGWVRCVAVEPGNQWFATGANDRMIKIWDLASGTLKLSLTGHISAVRGVVVSPRQPYLFSCGEDKQVKCWDLEYNKTIKHYHGHLSAVYAIDLHPTIDVLVTCGRDGTARVWDMRTKACIHTLTGHNNTVADIRCQAAEPQVITGSHDSTIRLWDLAAGKSRVTLTNHKKSVRALTLHPKQQTTTYYTAQRVNEKYVKYVNNAGINNFTSYSHNSNLKYKSFITDDAWSVLIVLIYINPKFSWLFANNRNFRSDKLSLTNYKPGSITLYGMNLKTEPTTVTFPQFKPDIKLYLYMLEPVGKEGLKSQTVALNGKTLKVSPDLTMSQVTDIPEIVNGTFTFPQQSYGFIVISDANVAASKVVQKKSTSEPSRAMVVPKKSTSEHSRAKVVQKLSKSEPSRAMVVQKLSTSEPIRPMAVPKKSTSVPGREKKCTEVISISYHSRAMAEPKKSTSMSSRAKVAQKQSAYQFAGEQWWYRSNQHQCPAEQRMHRSNQHISS</sequence>
<dbReference type="InterPro" id="IPR019775">
    <property type="entry name" value="WD40_repeat_CS"/>
</dbReference>
<organism evidence="5 6">
    <name type="scientific">Mytilus galloprovincialis</name>
    <name type="common">Mediterranean mussel</name>
    <dbReference type="NCBI Taxonomy" id="29158"/>
    <lineage>
        <taxon>Eukaryota</taxon>
        <taxon>Metazoa</taxon>
        <taxon>Spiralia</taxon>
        <taxon>Lophotrochozoa</taxon>
        <taxon>Mollusca</taxon>
        <taxon>Bivalvia</taxon>
        <taxon>Autobranchia</taxon>
        <taxon>Pteriomorphia</taxon>
        <taxon>Mytilida</taxon>
        <taxon>Mytiloidea</taxon>
        <taxon>Mytilidae</taxon>
        <taxon>Mytilinae</taxon>
        <taxon>Mytilus</taxon>
    </lineage>
</organism>
<dbReference type="GO" id="GO:0071011">
    <property type="term" value="C:precatalytic spliceosome"/>
    <property type="evidence" value="ECO:0007669"/>
    <property type="project" value="TreeGrafter"/>
</dbReference>
<dbReference type="InterPro" id="IPR036322">
    <property type="entry name" value="WD40_repeat_dom_sf"/>
</dbReference>
<evidence type="ECO:0000256" key="1">
    <source>
        <dbReference type="ARBA" id="ARBA00022574"/>
    </source>
</evidence>
<dbReference type="GO" id="GO:0000398">
    <property type="term" value="P:mRNA splicing, via spliceosome"/>
    <property type="evidence" value="ECO:0007669"/>
    <property type="project" value="InterPro"/>
</dbReference>
<evidence type="ECO:0000313" key="6">
    <source>
        <dbReference type="Proteomes" id="UP000596742"/>
    </source>
</evidence>
<gene>
    <name evidence="5" type="ORF">MGAL_10B022204</name>
</gene>
<dbReference type="SUPFAM" id="SSF50978">
    <property type="entry name" value="WD40 repeat-like"/>
    <property type="match status" value="1"/>
</dbReference>
<comment type="similarity">
    <text evidence="3">Belongs to the WD repeat PRL1/PRL2 family.</text>
</comment>
<dbReference type="Proteomes" id="UP000596742">
    <property type="component" value="Unassembled WGS sequence"/>
</dbReference>
<comment type="caution">
    <text evidence="5">The sequence shown here is derived from an EMBL/GenBank/DDBJ whole genome shotgun (WGS) entry which is preliminary data.</text>
</comment>
<dbReference type="InterPro" id="IPR045241">
    <property type="entry name" value="Prp46/PLRG1-like"/>
</dbReference>
<keyword evidence="2" id="KW-0677">Repeat</keyword>
<dbReference type="Pfam" id="PF00400">
    <property type="entry name" value="WD40"/>
    <property type="match status" value="4"/>
</dbReference>
<keyword evidence="1 4" id="KW-0853">WD repeat</keyword>
<proteinExistence type="inferred from homology"/>
<protein>
    <submittedName>
        <fullName evidence="5">Pleiotropic regulator 1</fullName>
    </submittedName>
</protein>
<evidence type="ECO:0000313" key="5">
    <source>
        <dbReference type="EMBL" id="VDI67382.1"/>
    </source>
</evidence>
<dbReference type="OrthoDB" id="10256122at2759"/>
<dbReference type="InterPro" id="IPR020472">
    <property type="entry name" value="WD40_PAC1"/>
</dbReference>
<dbReference type="SMART" id="SM00320">
    <property type="entry name" value="WD40"/>
    <property type="match status" value="4"/>
</dbReference>
<dbReference type="CDD" id="cd00200">
    <property type="entry name" value="WD40"/>
    <property type="match status" value="1"/>
</dbReference>